<protein>
    <submittedName>
        <fullName evidence="2">Uncharacterized protein</fullName>
    </submittedName>
</protein>
<feature type="region of interest" description="Disordered" evidence="1">
    <location>
        <begin position="1"/>
        <end position="22"/>
    </location>
</feature>
<evidence type="ECO:0000313" key="3">
    <source>
        <dbReference type="Proteomes" id="UP001498398"/>
    </source>
</evidence>
<gene>
    <name evidence="2" type="ORF">VKT23_015804</name>
</gene>
<proteinExistence type="predicted"/>
<dbReference type="Proteomes" id="UP001498398">
    <property type="component" value="Unassembled WGS sequence"/>
</dbReference>
<comment type="caution">
    <text evidence="2">The sequence shown here is derived from an EMBL/GenBank/DDBJ whole genome shotgun (WGS) entry which is preliminary data.</text>
</comment>
<evidence type="ECO:0000313" key="2">
    <source>
        <dbReference type="EMBL" id="KAK7443207.1"/>
    </source>
</evidence>
<reference evidence="2 3" key="1">
    <citation type="submission" date="2024-01" db="EMBL/GenBank/DDBJ databases">
        <title>A draft genome for the cacao thread blight pathogen Marasmiellus scandens.</title>
        <authorList>
            <person name="Baruah I.K."/>
            <person name="Leung J."/>
            <person name="Bukari Y."/>
            <person name="Amoako-Attah I."/>
            <person name="Meinhardt L.W."/>
            <person name="Bailey B.A."/>
            <person name="Cohen S.P."/>
        </authorList>
    </citation>
    <scope>NUCLEOTIDE SEQUENCE [LARGE SCALE GENOMIC DNA]</scope>
    <source>
        <strain evidence="2 3">GH-19</strain>
    </source>
</reference>
<evidence type="ECO:0000256" key="1">
    <source>
        <dbReference type="SAM" id="MobiDB-lite"/>
    </source>
</evidence>
<sequence>MKEEGRDRKGVGLDPEKEDSGDAFALVKPEEVPKQDLGRKESWIESAISSVVDILIKGVSETDLEVEKLLESTCKLTHLPVAILLQYAVTRPSWLLERRVTGAR</sequence>
<dbReference type="EMBL" id="JBANRG010000055">
    <property type="protein sequence ID" value="KAK7443207.1"/>
    <property type="molecule type" value="Genomic_DNA"/>
</dbReference>
<feature type="compositionally biased region" description="Basic and acidic residues" evidence="1">
    <location>
        <begin position="1"/>
        <end position="20"/>
    </location>
</feature>
<keyword evidence="3" id="KW-1185">Reference proteome</keyword>
<accession>A0ABR1IWJ6</accession>
<name>A0ABR1IWJ6_9AGAR</name>
<organism evidence="2 3">
    <name type="scientific">Marasmiellus scandens</name>
    <dbReference type="NCBI Taxonomy" id="2682957"/>
    <lineage>
        <taxon>Eukaryota</taxon>
        <taxon>Fungi</taxon>
        <taxon>Dikarya</taxon>
        <taxon>Basidiomycota</taxon>
        <taxon>Agaricomycotina</taxon>
        <taxon>Agaricomycetes</taxon>
        <taxon>Agaricomycetidae</taxon>
        <taxon>Agaricales</taxon>
        <taxon>Marasmiineae</taxon>
        <taxon>Omphalotaceae</taxon>
        <taxon>Marasmiellus</taxon>
    </lineage>
</organism>